<gene>
    <name evidence="1" type="ORF">Psuf_072790</name>
</gene>
<organism evidence="1 2">
    <name type="scientific">Phytohabitans suffuscus</name>
    <dbReference type="NCBI Taxonomy" id="624315"/>
    <lineage>
        <taxon>Bacteria</taxon>
        <taxon>Bacillati</taxon>
        <taxon>Actinomycetota</taxon>
        <taxon>Actinomycetes</taxon>
        <taxon>Micromonosporales</taxon>
        <taxon>Micromonosporaceae</taxon>
    </lineage>
</organism>
<reference evidence="1 2" key="1">
    <citation type="submission" date="2020-03" db="EMBL/GenBank/DDBJ databases">
        <title>Whole genome shotgun sequence of Phytohabitans suffuscus NBRC 105367.</title>
        <authorList>
            <person name="Komaki H."/>
            <person name="Tamura T."/>
        </authorList>
    </citation>
    <scope>NUCLEOTIDE SEQUENCE [LARGE SCALE GENOMIC DNA]</scope>
    <source>
        <strain evidence="1 2">NBRC 105367</strain>
    </source>
</reference>
<dbReference type="InterPro" id="IPR011044">
    <property type="entry name" value="Quino_amine_DH_bsu"/>
</dbReference>
<sequence length="282" mass="29989">MVAGRVSAPSADLRYAIVTTLFTDRDTRRIGRYDTRTGEVRWYTAPAPAVSTPQISPDGRHAAYWMDGAKELEGVAVVDLETGRVNKIKVERRPVAAGGAGVSYVSFYPPRGHAWWLDDDRLTLHDTVYDLAGERVGRLPLPADADLVALRPDGAGGLVRPLTPAGAGALPPGGTDATVTFAITDAAGAVTSRFTLDRPSCPSAAPDCPSPVPNFLAWRGANGMLVWPGPGSYDGPETAIDTVDVRTGERRTIHLISGPPVDDLVTIPADRLAGDVRQRIAF</sequence>
<evidence type="ECO:0008006" key="3">
    <source>
        <dbReference type="Google" id="ProtNLM"/>
    </source>
</evidence>
<proteinExistence type="predicted"/>
<reference evidence="1 2" key="2">
    <citation type="submission" date="2020-03" db="EMBL/GenBank/DDBJ databases">
        <authorList>
            <person name="Ichikawa N."/>
            <person name="Kimura A."/>
            <person name="Kitahashi Y."/>
            <person name="Uohara A."/>
        </authorList>
    </citation>
    <scope>NUCLEOTIDE SEQUENCE [LARGE SCALE GENOMIC DNA]</scope>
    <source>
        <strain evidence="1 2">NBRC 105367</strain>
    </source>
</reference>
<dbReference type="Proteomes" id="UP000503011">
    <property type="component" value="Chromosome"/>
</dbReference>
<keyword evidence="2" id="KW-1185">Reference proteome</keyword>
<dbReference type="EMBL" id="AP022871">
    <property type="protein sequence ID" value="BCB89966.1"/>
    <property type="molecule type" value="Genomic_DNA"/>
</dbReference>
<evidence type="ECO:0000313" key="2">
    <source>
        <dbReference type="Proteomes" id="UP000503011"/>
    </source>
</evidence>
<evidence type="ECO:0000313" key="1">
    <source>
        <dbReference type="EMBL" id="BCB89966.1"/>
    </source>
</evidence>
<protein>
    <recommendedName>
        <fullName evidence="3">Lipoprotein LpqB beta-propeller domain-containing protein</fullName>
    </recommendedName>
</protein>
<dbReference type="SUPFAM" id="SSF50969">
    <property type="entry name" value="YVTN repeat-like/Quinoprotein amine dehydrogenase"/>
    <property type="match status" value="1"/>
</dbReference>
<accession>A0A6F8YV79</accession>
<dbReference type="KEGG" id="psuu:Psuf_072790"/>
<dbReference type="AlphaFoldDB" id="A0A6F8YV79"/>
<name>A0A6F8YV79_9ACTN</name>